<dbReference type="RefSeq" id="WP_149546367.1">
    <property type="nucleotide sequence ID" value="NZ_VTPS01000034.1"/>
</dbReference>
<dbReference type="UniPathway" id="UPA00704">
    <property type="reaction ID" value="UER00715"/>
</dbReference>
<dbReference type="Proteomes" id="UP000322976">
    <property type="component" value="Unassembled WGS sequence"/>
</dbReference>
<keyword evidence="4 12" id="KW-0808">Transferase</keyword>
<comment type="caution">
    <text evidence="12">Lacks conserved residue(s) required for the propagation of feature annotation.</text>
</comment>
<evidence type="ECO:0000256" key="3">
    <source>
        <dbReference type="ARBA" id="ARBA00016943"/>
    </source>
</evidence>
<feature type="binding site" evidence="12">
    <location>
        <position position="245"/>
    </location>
    <ligand>
        <name>substrate</name>
    </ligand>
</feature>
<dbReference type="InterPro" id="IPR002173">
    <property type="entry name" value="Carboh/pur_kinase_PfkB_CS"/>
</dbReference>
<dbReference type="PROSITE" id="PS00583">
    <property type="entry name" value="PFKB_KINASES_1"/>
    <property type="match status" value="1"/>
</dbReference>
<dbReference type="InterPro" id="IPR011877">
    <property type="entry name" value="Ribokinase"/>
</dbReference>
<dbReference type="PIRSF" id="PIRSF000535">
    <property type="entry name" value="1PFK/6PFK/LacC"/>
    <property type="match status" value="1"/>
</dbReference>
<keyword evidence="7 12" id="KW-0418">Kinase</keyword>
<dbReference type="GO" id="GO:0005988">
    <property type="term" value="P:lactose metabolic process"/>
    <property type="evidence" value="ECO:0007669"/>
    <property type="project" value="UniProtKB-KW"/>
</dbReference>
<keyword evidence="11 12" id="KW-0119">Carbohydrate metabolism</keyword>
<evidence type="ECO:0000256" key="12">
    <source>
        <dbReference type="HAMAP-Rule" id="MF_01987"/>
    </source>
</evidence>
<reference evidence="15 16" key="1">
    <citation type="submission" date="2019-08" db="EMBL/GenBank/DDBJ databases">
        <title>Calorimonas adulescens gen. nov., sp. nov., an anaerobic thermophilic bacterium from Sakhalin hot spring.</title>
        <authorList>
            <person name="Khomyakova M.A."/>
            <person name="Merkel A.Y."/>
            <person name="Novikov A."/>
            <person name="Bonch-Osmolovskaya E.A."/>
            <person name="Slobodkin A.I."/>
        </authorList>
    </citation>
    <scope>NUCLEOTIDE SEQUENCE [LARGE SCALE GENOMIC DNA]</scope>
    <source>
        <strain evidence="15 16">A05MB</strain>
    </source>
</reference>
<feature type="active site" description="Proton acceptor" evidence="12">
    <location>
        <position position="245"/>
    </location>
</feature>
<comment type="catalytic activity">
    <reaction evidence="13">
        <text>D-tagatofuranose 6-phosphate + ATP = D-tagatofuranose 1,6-bisphosphate + ADP + H(+)</text>
        <dbReference type="Rhea" id="RHEA:12420"/>
        <dbReference type="ChEBI" id="CHEBI:15378"/>
        <dbReference type="ChEBI" id="CHEBI:30616"/>
        <dbReference type="ChEBI" id="CHEBI:58694"/>
        <dbReference type="ChEBI" id="CHEBI:58695"/>
        <dbReference type="ChEBI" id="CHEBI:456216"/>
        <dbReference type="EC" id="2.7.1.144"/>
    </reaction>
</comment>
<comment type="similarity">
    <text evidence="1">Belongs to the carbohydrate kinase pfkB family.</text>
</comment>
<dbReference type="HAMAP" id="MF_01987">
    <property type="entry name" value="Ribokinase"/>
    <property type="match status" value="1"/>
</dbReference>
<comment type="pathway">
    <text evidence="12">Carbohydrate metabolism; D-ribose degradation; D-ribose 5-phosphate from beta-D-ribopyranose: step 2/2.</text>
</comment>
<feature type="binding site" evidence="12">
    <location>
        <begin position="38"/>
        <end position="42"/>
    </location>
    <ligand>
        <name>substrate</name>
    </ligand>
</feature>
<proteinExistence type="inferred from homology"/>
<dbReference type="PANTHER" id="PTHR10584:SF166">
    <property type="entry name" value="RIBOKINASE"/>
    <property type="match status" value="1"/>
</dbReference>
<dbReference type="AlphaFoldDB" id="A0A5D8Q929"/>
<dbReference type="GO" id="GO:0004747">
    <property type="term" value="F:ribokinase activity"/>
    <property type="evidence" value="ECO:0007669"/>
    <property type="project" value="UniProtKB-UniRule"/>
</dbReference>
<comment type="function">
    <text evidence="12">Catalyzes the phosphorylation of ribose at O-5 in a reaction requiring ATP and magnesium. The resulting D-ribose-5-phosphate can then be used either for sythesis of nucleotides, histidine, and tryptophan, or as a component of the pentose phosphate pathway.</text>
</comment>
<keyword evidence="6 12" id="KW-0547">Nucleotide-binding</keyword>
<keyword evidence="16" id="KW-1185">Reference proteome</keyword>
<feature type="binding site" evidence="12">
    <location>
        <position position="138"/>
    </location>
    <ligand>
        <name>substrate</name>
    </ligand>
</feature>
<feature type="binding site" evidence="12">
    <location>
        <position position="278"/>
    </location>
    <ligand>
        <name>K(+)</name>
        <dbReference type="ChEBI" id="CHEBI:29103"/>
    </ligand>
</feature>
<dbReference type="GO" id="GO:0046872">
    <property type="term" value="F:metal ion binding"/>
    <property type="evidence" value="ECO:0007669"/>
    <property type="project" value="UniProtKB-KW"/>
</dbReference>
<dbReference type="InterPro" id="IPR029056">
    <property type="entry name" value="Ribokinase-like"/>
</dbReference>
<comment type="subunit">
    <text evidence="12">Homodimer.</text>
</comment>
<dbReference type="EC" id="2.7.1.15" evidence="2 12"/>
<evidence type="ECO:0000256" key="8">
    <source>
        <dbReference type="ARBA" id="ARBA00022840"/>
    </source>
</evidence>
<dbReference type="InterPro" id="IPR017583">
    <property type="entry name" value="Tagatose/fructose_Pkinase"/>
</dbReference>
<comment type="subcellular location">
    <subcellularLocation>
        <location evidence="12">Cytoplasm</location>
    </subcellularLocation>
</comment>
<dbReference type="GO" id="GO:0005829">
    <property type="term" value="C:cytosol"/>
    <property type="evidence" value="ECO:0007669"/>
    <property type="project" value="TreeGrafter"/>
</dbReference>
<evidence type="ECO:0000256" key="5">
    <source>
        <dbReference type="ARBA" id="ARBA00022723"/>
    </source>
</evidence>
<dbReference type="GO" id="GO:2001059">
    <property type="term" value="P:D-tagatose 6-phosphate catabolic process"/>
    <property type="evidence" value="ECO:0007669"/>
    <property type="project" value="UniProtKB-UniPathway"/>
</dbReference>
<keyword evidence="9 12" id="KW-0460">Magnesium</keyword>
<dbReference type="GO" id="GO:0019303">
    <property type="term" value="P:D-ribose catabolic process"/>
    <property type="evidence" value="ECO:0007669"/>
    <property type="project" value="UniProtKB-UniRule"/>
</dbReference>
<dbReference type="SUPFAM" id="SSF53613">
    <property type="entry name" value="Ribokinase-like"/>
    <property type="match status" value="1"/>
</dbReference>
<keyword evidence="5 12" id="KW-0479">Metal-binding</keyword>
<dbReference type="PANTHER" id="PTHR10584">
    <property type="entry name" value="SUGAR KINASE"/>
    <property type="match status" value="1"/>
</dbReference>
<comment type="cofactor">
    <cofactor evidence="12">
        <name>Mg(2+)</name>
        <dbReference type="ChEBI" id="CHEBI:18420"/>
    </cofactor>
    <text evidence="12">Requires a divalent cation, most likely magnesium in vivo, as an electrophilic catalyst to aid phosphoryl group transfer. It is the chelate of the metal and the nucleotide that is the actual substrate.</text>
</comment>
<feature type="domain" description="Carbohydrate kinase PfkB" evidence="14">
    <location>
        <begin position="3"/>
        <end position="287"/>
    </location>
</feature>
<feature type="binding site" evidence="12">
    <location>
        <begin position="244"/>
        <end position="245"/>
    </location>
    <ligand>
        <name>ATP</name>
        <dbReference type="ChEBI" id="CHEBI:30616"/>
    </ligand>
</feature>
<dbReference type="NCBIfam" id="TIGR02152">
    <property type="entry name" value="D_ribokin_bact"/>
    <property type="match status" value="1"/>
</dbReference>
<dbReference type="GO" id="GO:0005524">
    <property type="term" value="F:ATP binding"/>
    <property type="evidence" value="ECO:0007669"/>
    <property type="project" value="UniProtKB-UniRule"/>
</dbReference>
<feature type="binding site" evidence="12">
    <location>
        <position position="239"/>
    </location>
    <ligand>
        <name>K(+)</name>
        <dbReference type="ChEBI" id="CHEBI:29103"/>
    </ligand>
</feature>
<protein>
    <recommendedName>
        <fullName evidence="3 12">Ribokinase</fullName>
        <shortName evidence="12">RK</shortName>
        <ecNumber evidence="2 12">2.7.1.15</ecNumber>
    </recommendedName>
</protein>
<feature type="binding site" evidence="12">
    <location>
        <begin position="213"/>
        <end position="218"/>
    </location>
    <ligand>
        <name>ATP</name>
        <dbReference type="ChEBI" id="CHEBI:30616"/>
    </ligand>
</feature>
<dbReference type="UniPathway" id="UPA00916">
    <property type="reaction ID" value="UER00889"/>
</dbReference>
<keyword evidence="10 12" id="KW-0630">Potassium</keyword>
<evidence type="ECO:0000256" key="10">
    <source>
        <dbReference type="ARBA" id="ARBA00022958"/>
    </source>
</evidence>
<dbReference type="Gene3D" id="3.40.1190.20">
    <property type="match status" value="1"/>
</dbReference>
<sequence length="300" mass="32118">MKAIAIGSINMDFTMSVDHLPVKGETIAAKSFKESAGGKGANQAVALSRLGADVMMIGAVGRDGMGSILMNSLKRDGIETKGIKEVDAPTGNAFITVDVDGNNTIVVYPGANYELDIGWVEAFKEDIRASDFVILQMEIPIDTVVGSIELANRLGTNVILNPAPAKALPDHIYRMIDMIIPNETEIALLTGIEDVKQGARRLLEKGVKRVVVTLGEKGCLYVDAERELMMEGNKVRAVDSTAAGDAFTAGLAISFGRGDDLKSALKFANAVGALTVTRVGAQDSLPTYKEVEMFLRRQEK</sequence>
<comment type="caution">
    <text evidence="15">The sequence shown here is derived from an EMBL/GenBank/DDBJ whole genome shotgun (WGS) entry which is preliminary data.</text>
</comment>
<feature type="binding site" evidence="12">
    <location>
        <position position="275"/>
    </location>
    <ligand>
        <name>K(+)</name>
        <dbReference type="ChEBI" id="CHEBI:29103"/>
    </ligand>
</feature>
<evidence type="ECO:0000256" key="11">
    <source>
        <dbReference type="ARBA" id="ARBA00023277"/>
    </source>
</evidence>
<dbReference type="PRINTS" id="PR00990">
    <property type="entry name" value="RIBOKINASE"/>
</dbReference>
<feature type="binding site" evidence="12">
    <location>
        <position position="241"/>
    </location>
    <ligand>
        <name>K(+)</name>
        <dbReference type="ChEBI" id="CHEBI:29103"/>
    </ligand>
</feature>
<accession>A0A5D8Q929</accession>
<keyword evidence="8 12" id="KW-0067">ATP-binding</keyword>
<dbReference type="InterPro" id="IPR011611">
    <property type="entry name" value="PfkB_dom"/>
</dbReference>
<evidence type="ECO:0000256" key="9">
    <source>
        <dbReference type="ARBA" id="ARBA00022842"/>
    </source>
</evidence>
<evidence type="ECO:0000256" key="4">
    <source>
        <dbReference type="ARBA" id="ARBA00022679"/>
    </source>
</evidence>
<keyword evidence="13" id="KW-0423">Lactose metabolism</keyword>
<feature type="binding site" evidence="12">
    <location>
        <position position="182"/>
    </location>
    <ligand>
        <name>ATP</name>
        <dbReference type="ChEBI" id="CHEBI:30616"/>
    </ligand>
</feature>
<comment type="activity regulation">
    <text evidence="12">Activated by a monovalent cation that binds near, but not in, the active site. The most likely occupant of the site in vivo is potassium. Ion binding induces a conformational change that may alter substrate affinity.</text>
</comment>
<dbReference type="GO" id="GO:0009024">
    <property type="term" value="F:tagatose-6-phosphate kinase activity"/>
    <property type="evidence" value="ECO:0007669"/>
    <property type="project" value="UniProtKB-EC"/>
</dbReference>
<name>A0A5D8Q929_9THEO</name>
<feature type="binding site" evidence="12">
    <location>
        <position position="269"/>
    </location>
    <ligand>
        <name>ATP</name>
        <dbReference type="ChEBI" id="CHEBI:30616"/>
    </ligand>
</feature>
<dbReference type="EMBL" id="VTPS01000034">
    <property type="protein sequence ID" value="TZE80286.1"/>
    <property type="molecule type" value="Genomic_DNA"/>
</dbReference>
<evidence type="ECO:0000313" key="16">
    <source>
        <dbReference type="Proteomes" id="UP000322976"/>
    </source>
</evidence>
<evidence type="ECO:0000313" key="15">
    <source>
        <dbReference type="EMBL" id="TZE80286.1"/>
    </source>
</evidence>
<evidence type="ECO:0000256" key="1">
    <source>
        <dbReference type="ARBA" id="ARBA00005380"/>
    </source>
</evidence>
<gene>
    <name evidence="12 15" type="primary">rbsK</name>
    <name evidence="15" type="ORF">FWJ32_12860</name>
</gene>
<comment type="similarity">
    <text evidence="13">Belongs to the carbohydrate kinase PfkB family. LacC subfamily.</text>
</comment>
<evidence type="ECO:0000256" key="13">
    <source>
        <dbReference type="PIRNR" id="PIRNR000535"/>
    </source>
</evidence>
<dbReference type="PROSITE" id="PS00584">
    <property type="entry name" value="PFKB_KINASES_2"/>
    <property type="match status" value="1"/>
</dbReference>
<dbReference type="CDD" id="cd01174">
    <property type="entry name" value="ribokinase"/>
    <property type="match status" value="1"/>
</dbReference>
<comment type="catalytic activity">
    <reaction evidence="12">
        <text>D-ribose + ATP = D-ribose 5-phosphate + ADP + H(+)</text>
        <dbReference type="Rhea" id="RHEA:13697"/>
        <dbReference type="ChEBI" id="CHEBI:15378"/>
        <dbReference type="ChEBI" id="CHEBI:30616"/>
        <dbReference type="ChEBI" id="CHEBI:47013"/>
        <dbReference type="ChEBI" id="CHEBI:78346"/>
        <dbReference type="ChEBI" id="CHEBI:456216"/>
        <dbReference type="EC" id="2.7.1.15"/>
    </reaction>
</comment>
<evidence type="ECO:0000256" key="7">
    <source>
        <dbReference type="ARBA" id="ARBA00022777"/>
    </source>
</evidence>
<comment type="pathway">
    <text evidence="13">Carbohydrate metabolism; D-tagatose 6-phosphate degradation; D-glyceraldehyde 3-phosphate and glycerone phosphate from D-tagatose 6-phosphate: step 1/2.</text>
</comment>
<feature type="binding site" evidence="12">
    <location>
        <begin position="10"/>
        <end position="12"/>
    </location>
    <ligand>
        <name>substrate</name>
    </ligand>
</feature>
<feature type="binding site" evidence="12">
    <location>
        <position position="280"/>
    </location>
    <ligand>
        <name>K(+)</name>
        <dbReference type="ChEBI" id="CHEBI:29103"/>
    </ligand>
</feature>
<evidence type="ECO:0000256" key="2">
    <source>
        <dbReference type="ARBA" id="ARBA00012035"/>
    </source>
</evidence>
<comment type="similarity">
    <text evidence="12">Belongs to the carbohydrate kinase PfkB family. Ribokinase subfamily.</text>
</comment>
<dbReference type="Pfam" id="PF00294">
    <property type="entry name" value="PfkB"/>
    <property type="match status" value="1"/>
</dbReference>
<keyword evidence="12" id="KW-0963">Cytoplasm</keyword>
<evidence type="ECO:0000259" key="14">
    <source>
        <dbReference type="Pfam" id="PF00294"/>
    </source>
</evidence>
<organism evidence="15 16">
    <name type="scientific">Calorimonas adulescens</name>
    <dbReference type="NCBI Taxonomy" id="2606906"/>
    <lineage>
        <taxon>Bacteria</taxon>
        <taxon>Bacillati</taxon>
        <taxon>Bacillota</taxon>
        <taxon>Clostridia</taxon>
        <taxon>Thermoanaerobacterales</taxon>
        <taxon>Thermoanaerobacteraceae</taxon>
        <taxon>Calorimonas</taxon>
    </lineage>
</organism>
<evidence type="ECO:0000256" key="6">
    <source>
        <dbReference type="ARBA" id="ARBA00022741"/>
    </source>
</evidence>
<dbReference type="InterPro" id="IPR002139">
    <property type="entry name" value="Ribo/fructo_kinase"/>
</dbReference>
<feature type="binding site" evidence="12">
    <location>
        <position position="284"/>
    </location>
    <ligand>
        <name>K(+)</name>
        <dbReference type="ChEBI" id="CHEBI:29103"/>
    </ligand>
</feature>